<evidence type="ECO:0000313" key="2">
    <source>
        <dbReference type="Proteomes" id="UP000000787"/>
    </source>
</evidence>
<name>A9B6E6_HERA2</name>
<organism evidence="1 2">
    <name type="scientific">Herpetosiphon aurantiacus (strain ATCC 23779 / DSM 785 / 114-95)</name>
    <dbReference type="NCBI Taxonomy" id="316274"/>
    <lineage>
        <taxon>Bacteria</taxon>
        <taxon>Bacillati</taxon>
        <taxon>Chloroflexota</taxon>
        <taxon>Chloroflexia</taxon>
        <taxon>Herpetosiphonales</taxon>
        <taxon>Herpetosiphonaceae</taxon>
        <taxon>Herpetosiphon</taxon>
    </lineage>
</organism>
<proteinExistence type="predicted"/>
<accession>A9B6E6</accession>
<dbReference type="AlphaFoldDB" id="A9B6E6"/>
<dbReference type="eggNOG" id="ENOG502Z95Q">
    <property type="taxonomic scope" value="Bacteria"/>
</dbReference>
<dbReference type="HOGENOM" id="CLU_085959_0_0_0"/>
<dbReference type="BioCyc" id="HAUR316274:GHYA-200-MONOMER"/>
<protein>
    <submittedName>
        <fullName evidence="1">Uncharacterized protein</fullName>
    </submittedName>
</protein>
<reference evidence="1 2" key="1">
    <citation type="journal article" date="2011" name="Stand. Genomic Sci.">
        <title>Complete genome sequence of the filamentous gliding predatory bacterium Herpetosiphon aurantiacus type strain (114-95(T)).</title>
        <authorList>
            <person name="Kiss H."/>
            <person name="Nett M."/>
            <person name="Domin N."/>
            <person name="Martin K."/>
            <person name="Maresca J.A."/>
            <person name="Copeland A."/>
            <person name="Lapidus A."/>
            <person name="Lucas S."/>
            <person name="Berry K.W."/>
            <person name="Glavina Del Rio T."/>
            <person name="Dalin E."/>
            <person name="Tice H."/>
            <person name="Pitluck S."/>
            <person name="Richardson P."/>
            <person name="Bruce D."/>
            <person name="Goodwin L."/>
            <person name="Han C."/>
            <person name="Detter J.C."/>
            <person name="Schmutz J."/>
            <person name="Brettin T."/>
            <person name="Land M."/>
            <person name="Hauser L."/>
            <person name="Kyrpides N.C."/>
            <person name="Ivanova N."/>
            <person name="Goker M."/>
            <person name="Woyke T."/>
            <person name="Klenk H.P."/>
            <person name="Bryant D.A."/>
        </authorList>
    </citation>
    <scope>NUCLEOTIDE SEQUENCE [LARGE SCALE GENOMIC DNA]</scope>
    <source>
        <strain evidence="2">ATCC 23779 / DSM 785 / 114-95</strain>
    </source>
</reference>
<dbReference type="EMBL" id="CP000875">
    <property type="protein sequence ID" value="ABX02849.1"/>
    <property type="molecule type" value="Genomic_DNA"/>
</dbReference>
<dbReference type="KEGG" id="hau:Haur_0197"/>
<dbReference type="STRING" id="316274.Haur_0197"/>
<dbReference type="InParanoid" id="A9B6E6"/>
<sequence length="276" mass="32780">MKQPDILPNTKVLISVKTYPLPSHKYDELVCTAGFLEDGSWIRVYPVPFRGLPYHQQYQKWHWVTVDLIKNTQDHRPESYRPTSQLDIGENIPTTNNWILRKQYALRNVYTSMTDLLGDLKTKNTSLATVKPSEIIDFVIEPTERDWKESWRNQMLQFSLFDMDDKGQGRERKVIRKLPYKYFYKFRTHGDQNPRKLMIEDWELGALYWNCLKTCNGDENEANKLVRQKYFDTFVQQNDIHLFLGTTLQYHFVAPNPFVIIGVFYPKIETQGRMEL</sequence>
<keyword evidence="2" id="KW-1185">Reference proteome</keyword>
<dbReference type="Proteomes" id="UP000000787">
    <property type="component" value="Chromosome"/>
</dbReference>
<evidence type="ECO:0000313" key="1">
    <source>
        <dbReference type="EMBL" id="ABX02849.1"/>
    </source>
</evidence>
<gene>
    <name evidence="1" type="ordered locus">Haur_0197</name>
</gene>